<organism evidence="3 4">
    <name type="scientific">Zhihengliuella salsuginis</name>
    <dbReference type="NCBI Taxonomy" id="578222"/>
    <lineage>
        <taxon>Bacteria</taxon>
        <taxon>Bacillati</taxon>
        <taxon>Actinomycetota</taxon>
        <taxon>Actinomycetes</taxon>
        <taxon>Micrococcales</taxon>
        <taxon>Micrococcaceae</taxon>
        <taxon>Zhihengliuella</taxon>
    </lineage>
</organism>
<keyword evidence="2" id="KW-1133">Transmembrane helix</keyword>
<dbReference type="RefSeq" id="WP_189348207.1">
    <property type="nucleotide sequence ID" value="NZ_BMXK01000001.1"/>
</dbReference>
<keyword evidence="2" id="KW-0472">Membrane</keyword>
<accession>A0ABQ3GCL7</accession>
<feature type="transmembrane region" description="Helical" evidence="2">
    <location>
        <begin position="35"/>
        <end position="55"/>
    </location>
</feature>
<feature type="region of interest" description="Disordered" evidence="1">
    <location>
        <begin position="1"/>
        <end position="24"/>
    </location>
</feature>
<evidence type="ECO:0000256" key="2">
    <source>
        <dbReference type="SAM" id="Phobius"/>
    </source>
</evidence>
<evidence type="ECO:0000313" key="3">
    <source>
        <dbReference type="EMBL" id="GHC99460.1"/>
    </source>
</evidence>
<feature type="transmembrane region" description="Helical" evidence="2">
    <location>
        <begin position="101"/>
        <end position="131"/>
    </location>
</feature>
<evidence type="ECO:0000313" key="4">
    <source>
        <dbReference type="Proteomes" id="UP000642819"/>
    </source>
</evidence>
<comment type="caution">
    <text evidence="3">The sequence shown here is derived from an EMBL/GenBank/DDBJ whole genome shotgun (WGS) entry which is preliminary data.</text>
</comment>
<name>A0ABQ3GCL7_9MICC</name>
<dbReference type="EMBL" id="BMXK01000001">
    <property type="protein sequence ID" value="GHC99460.1"/>
    <property type="molecule type" value="Genomic_DNA"/>
</dbReference>
<keyword evidence="4" id="KW-1185">Reference proteome</keyword>
<gene>
    <name evidence="3" type="ORF">GCM10008096_01630</name>
</gene>
<feature type="transmembrane region" description="Helical" evidence="2">
    <location>
        <begin position="138"/>
        <end position="161"/>
    </location>
</feature>
<evidence type="ECO:0008006" key="5">
    <source>
        <dbReference type="Google" id="ProtNLM"/>
    </source>
</evidence>
<feature type="transmembrane region" description="Helical" evidence="2">
    <location>
        <begin position="181"/>
        <end position="198"/>
    </location>
</feature>
<keyword evidence="2" id="KW-0812">Transmembrane</keyword>
<feature type="transmembrane region" description="Helical" evidence="2">
    <location>
        <begin position="67"/>
        <end position="89"/>
    </location>
</feature>
<protein>
    <recommendedName>
        <fullName evidence="5">Energy-coupling factor transport system substrate-specific component</fullName>
    </recommendedName>
</protein>
<evidence type="ECO:0000256" key="1">
    <source>
        <dbReference type="SAM" id="MobiDB-lite"/>
    </source>
</evidence>
<reference evidence="4" key="1">
    <citation type="journal article" date="2019" name="Int. J. Syst. Evol. Microbiol.">
        <title>The Global Catalogue of Microorganisms (GCM) 10K type strain sequencing project: providing services to taxonomists for standard genome sequencing and annotation.</title>
        <authorList>
            <consortium name="The Broad Institute Genomics Platform"/>
            <consortium name="The Broad Institute Genome Sequencing Center for Infectious Disease"/>
            <person name="Wu L."/>
            <person name="Ma J."/>
        </authorList>
    </citation>
    <scope>NUCLEOTIDE SEQUENCE [LARGE SCALE GENOMIC DNA]</scope>
    <source>
        <strain evidence="4">KCTC 19466</strain>
    </source>
</reference>
<proteinExistence type="predicted"/>
<sequence>MDPAGHNDDGATAPAPTRAAPGVSEGQRRAFVERILWTFAGGAAVYALLFAFVYGGLGHLVVGQPPALIVTLSIGVFPVLMMLAGYLVAHPVEAYRGAAVIGLILGVLLAVTGFSGGPVHAVVGVGLLLWAFKTREQILVWAGVTSLVLAVANVFLGGFMVPPAYSGSGAEDFGPLFTVSPYWVGLFGAVVLGVMAHYQRRRRARSRG</sequence>
<dbReference type="Proteomes" id="UP000642819">
    <property type="component" value="Unassembled WGS sequence"/>
</dbReference>
<feature type="compositionally biased region" description="Low complexity" evidence="1">
    <location>
        <begin position="11"/>
        <end position="21"/>
    </location>
</feature>